<dbReference type="InterPro" id="IPR047655">
    <property type="entry name" value="Transpos_IS630-like"/>
</dbReference>
<sequence>MIKINLTRRDRIELESFRRLASSKDSEKALMVLMSADRRSVSEISRLLRRHPHTVRDWLKRYKNKGLPGLSRKFSPGRPDEKRQKVKERIKEILADPPLSYGYVDNVWTVALIAFEIKKSLKLKVSGDTVKRALKNLGYSYKRPSKSPPAKAPSREEKVARINKMVEKIKSIAIQKDCEIFALDESHFSTEPYLVQGWFLKRWPPQDMLEFQKRKSHILWMLEFKNTKILLEEVSQGQQP</sequence>
<dbReference type="Pfam" id="PF13592">
    <property type="entry name" value="HTH_33"/>
    <property type="match status" value="1"/>
</dbReference>
<evidence type="ECO:0000259" key="1">
    <source>
        <dbReference type="Pfam" id="PF13592"/>
    </source>
</evidence>
<dbReference type="NCBIfam" id="NF033545">
    <property type="entry name" value="transpos_IS630"/>
    <property type="match status" value="1"/>
</dbReference>
<name>A0A484HJ66_9BACT</name>
<feature type="domain" description="Winged helix-turn helix" evidence="1">
    <location>
        <begin position="106"/>
        <end position="150"/>
    </location>
</feature>
<organism evidence="2">
    <name type="scientific">uncultured Desulfobacteraceae bacterium</name>
    <dbReference type="NCBI Taxonomy" id="218296"/>
    <lineage>
        <taxon>Bacteria</taxon>
        <taxon>Pseudomonadati</taxon>
        <taxon>Thermodesulfobacteriota</taxon>
        <taxon>Desulfobacteria</taxon>
        <taxon>Desulfobacterales</taxon>
        <taxon>Desulfobacteraceae</taxon>
        <taxon>environmental samples</taxon>
    </lineage>
</organism>
<dbReference type="EMBL" id="CAACVI010000034">
    <property type="protein sequence ID" value="VEN74474.1"/>
    <property type="molecule type" value="Genomic_DNA"/>
</dbReference>
<dbReference type="InterPro" id="IPR009057">
    <property type="entry name" value="Homeodomain-like_sf"/>
</dbReference>
<dbReference type="SUPFAM" id="SSF46689">
    <property type="entry name" value="Homeodomain-like"/>
    <property type="match status" value="1"/>
</dbReference>
<evidence type="ECO:0000313" key="2">
    <source>
        <dbReference type="EMBL" id="VEN74474.1"/>
    </source>
</evidence>
<accession>A0A484HJ66</accession>
<dbReference type="AlphaFoldDB" id="A0A484HJ66"/>
<reference evidence="2" key="1">
    <citation type="submission" date="2019-01" db="EMBL/GenBank/DDBJ databases">
        <authorList>
            <consortium name="Genoscope - CEA"/>
            <person name="William W."/>
        </authorList>
    </citation>
    <scope>NUCLEOTIDE SEQUENCE</scope>
    <source>
        <strain evidence="2">CR-1</strain>
    </source>
</reference>
<dbReference type="Pfam" id="PF13384">
    <property type="entry name" value="HTH_23"/>
    <property type="match status" value="1"/>
</dbReference>
<dbReference type="InterPro" id="IPR025959">
    <property type="entry name" value="Winged_HTH_dom"/>
</dbReference>
<proteinExistence type="predicted"/>
<gene>
    <name evidence="2" type="ORF">EPICR_40053</name>
</gene>
<protein>
    <recommendedName>
        <fullName evidence="1">Winged helix-turn helix domain-containing protein</fullName>
    </recommendedName>
</protein>